<evidence type="ECO:0000313" key="2">
    <source>
        <dbReference type="EMBL" id="KFM76193.1"/>
    </source>
</evidence>
<feature type="compositionally biased region" description="Basic and acidic residues" evidence="1">
    <location>
        <begin position="26"/>
        <end position="46"/>
    </location>
</feature>
<organism evidence="2 3">
    <name type="scientific">Stegodyphus mimosarum</name>
    <name type="common">African social velvet spider</name>
    <dbReference type="NCBI Taxonomy" id="407821"/>
    <lineage>
        <taxon>Eukaryota</taxon>
        <taxon>Metazoa</taxon>
        <taxon>Ecdysozoa</taxon>
        <taxon>Arthropoda</taxon>
        <taxon>Chelicerata</taxon>
        <taxon>Arachnida</taxon>
        <taxon>Araneae</taxon>
        <taxon>Araneomorphae</taxon>
        <taxon>Entelegynae</taxon>
        <taxon>Eresoidea</taxon>
        <taxon>Eresidae</taxon>
        <taxon>Stegodyphus</taxon>
    </lineage>
</organism>
<accession>A0A087UFQ4</accession>
<sequence>MPRRGLDALVFPGKFLVDKITGLKKQQQEQSRRKVTERELAHLHHK</sequence>
<evidence type="ECO:0000256" key="1">
    <source>
        <dbReference type="SAM" id="MobiDB-lite"/>
    </source>
</evidence>
<proteinExistence type="predicted"/>
<feature type="region of interest" description="Disordered" evidence="1">
    <location>
        <begin position="22"/>
        <end position="46"/>
    </location>
</feature>
<protein>
    <submittedName>
        <fullName evidence="2">Uncharacterized protein</fullName>
    </submittedName>
</protein>
<evidence type="ECO:0000313" key="3">
    <source>
        <dbReference type="Proteomes" id="UP000054359"/>
    </source>
</evidence>
<dbReference type="EMBL" id="KK119613">
    <property type="protein sequence ID" value="KFM76193.1"/>
    <property type="molecule type" value="Genomic_DNA"/>
</dbReference>
<keyword evidence="3" id="KW-1185">Reference proteome</keyword>
<dbReference type="OrthoDB" id="6381204at2759"/>
<reference evidence="2 3" key="1">
    <citation type="submission" date="2013-11" db="EMBL/GenBank/DDBJ databases">
        <title>Genome sequencing of Stegodyphus mimosarum.</title>
        <authorList>
            <person name="Bechsgaard J."/>
        </authorList>
    </citation>
    <scope>NUCLEOTIDE SEQUENCE [LARGE SCALE GENOMIC DNA]</scope>
</reference>
<name>A0A087UFQ4_STEMI</name>
<dbReference type="AlphaFoldDB" id="A0A087UFQ4"/>
<feature type="non-terminal residue" evidence="2">
    <location>
        <position position="46"/>
    </location>
</feature>
<gene>
    <name evidence="2" type="ORF">X975_18099</name>
</gene>
<dbReference type="Proteomes" id="UP000054359">
    <property type="component" value="Unassembled WGS sequence"/>
</dbReference>